<evidence type="ECO:0000259" key="3">
    <source>
        <dbReference type="Pfam" id="PF23717"/>
    </source>
</evidence>
<feature type="transmembrane region" description="Helical" evidence="2">
    <location>
        <begin position="370"/>
        <end position="391"/>
    </location>
</feature>
<dbReference type="EMBL" id="LS483468">
    <property type="protein sequence ID" value="SQI36176.1"/>
    <property type="molecule type" value="Genomic_DNA"/>
</dbReference>
<name>A0A2X4U8P2_9NOCA</name>
<keyword evidence="2" id="KW-1133">Transmembrane helix</keyword>
<proteinExistence type="predicted"/>
<dbReference type="AlphaFoldDB" id="A0A2X4U8P2"/>
<accession>A0A2X4U8P2</accession>
<feature type="region of interest" description="Disordered" evidence="1">
    <location>
        <begin position="322"/>
        <end position="367"/>
    </location>
</feature>
<dbReference type="Proteomes" id="UP000249091">
    <property type="component" value="Chromosome 1"/>
</dbReference>
<feature type="compositionally biased region" description="Low complexity" evidence="1">
    <location>
        <begin position="334"/>
        <end position="345"/>
    </location>
</feature>
<dbReference type="Pfam" id="PF23717">
    <property type="entry name" value="DUF7159"/>
    <property type="match status" value="1"/>
</dbReference>
<feature type="domain" description="DUF7159" evidence="3">
    <location>
        <begin position="113"/>
        <end position="291"/>
    </location>
</feature>
<feature type="compositionally biased region" description="Low complexity" evidence="1">
    <location>
        <begin position="422"/>
        <end position="441"/>
    </location>
</feature>
<dbReference type="Gene3D" id="3.30.420.40">
    <property type="match status" value="1"/>
</dbReference>
<feature type="region of interest" description="Disordered" evidence="1">
    <location>
        <begin position="399"/>
        <end position="551"/>
    </location>
</feature>
<dbReference type="SUPFAM" id="SSF53067">
    <property type="entry name" value="Actin-like ATPase domain"/>
    <property type="match status" value="1"/>
</dbReference>
<dbReference type="InterPro" id="IPR055583">
    <property type="entry name" value="DUF7159"/>
</dbReference>
<organism evidence="4 5">
    <name type="scientific">Rhodococcus coprophilus</name>
    <dbReference type="NCBI Taxonomy" id="38310"/>
    <lineage>
        <taxon>Bacteria</taxon>
        <taxon>Bacillati</taxon>
        <taxon>Actinomycetota</taxon>
        <taxon>Actinomycetes</taxon>
        <taxon>Mycobacteriales</taxon>
        <taxon>Nocardiaceae</taxon>
        <taxon>Rhodococcus</taxon>
    </lineage>
</organism>
<gene>
    <name evidence="4" type="ORF">NCTC10994_03272</name>
</gene>
<evidence type="ECO:0000256" key="1">
    <source>
        <dbReference type="SAM" id="MobiDB-lite"/>
    </source>
</evidence>
<evidence type="ECO:0000256" key="2">
    <source>
        <dbReference type="SAM" id="Phobius"/>
    </source>
</evidence>
<feature type="compositionally biased region" description="Low complexity" evidence="1">
    <location>
        <begin position="473"/>
        <end position="499"/>
    </location>
</feature>
<dbReference type="STRING" id="1219011.GCA_001895045_03460"/>
<keyword evidence="2" id="KW-0812">Transmembrane</keyword>
<feature type="compositionally biased region" description="Polar residues" evidence="1">
    <location>
        <begin position="399"/>
        <end position="421"/>
    </location>
</feature>
<evidence type="ECO:0000313" key="5">
    <source>
        <dbReference type="Proteomes" id="UP000249091"/>
    </source>
</evidence>
<evidence type="ECO:0000313" key="4">
    <source>
        <dbReference type="EMBL" id="SQI36176.1"/>
    </source>
</evidence>
<dbReference type="KEGG" id="rcr:NCTC10994_03272"/>
<sequence>MSLESGADGHRCTSSDQIWGIFRMSVGVGLRVGNSVSSVAVTSSSPGRPDPAPIERRSAVHLHSDGTATLGDHDFFDGTTSSFTNFVGSIGRSGGVRANDGSLSRAEDLVATAMECLLADAARLIGDQPYTAVATHPTEWPPSTVAVLRNALDYVGLRHVSLISDAEAAAAWYESQVAHQTGRLVAVHHIDPLGSTVTLVRSGVAAGKSFRFAEADAPSVTAQLSTALGAFGWLVSNLDAIVVTVDEAIDPTAAQLVAQSFKTGLGVRSALAPEPHQTMVRGAALAAAAGSVDLLGSTQILPVTRLTGPKRSELDTETTTVIAKITTTPPPGFASTVRATSSPTPSRTPVPSPPSEDDDEDSDTKSRSSLFTVGAAAAAVALLVGVGVWVFTMRDSSTATANTAPMETTIVPTGETTDATRSQPPTKAPPAASTTSTTDSPSVPPAGAPAVPQSGSVGGEPVWTDPSTTQDATTPSSSVGSSSSSTTTSTGWSRRNPPSSGGGGGENDSGGSSTSSPTPSTSPQPEPTEPTTDPEPGEPTTPPGDDGSTEG</sequence>
<protein>
    <recommendedName>
        <fullName evidence="3">DUF7159 domain-containing protein</fullName>
    </recommendedName>
</protein>
<reference evidence="4 5" key="1">
    <citation type="submission" date="2018-06" db="EMBL/GenBank/DDBJ databases">
        <authorList>
            <consortium name="Pathogen Informatics"/>
            <person name="Doyle S."/>
        </authorList>
    </citation>
    <scope>NUCLEOTIDE SEQUENCE [LARGE SCALE GENOMIC DNA]</scope>
    <source>
        <strain evidence="4 5">NCTC10994</strain>
    </source>
</reference>
<keyword evidence="2" id="KW-0472">Membrane</keyword>
<dbReference type="InterPro" id="IPR043129">
    <property type="entry name" value="ATPase_NBD"/>
</dbReference>
<keyword evidence="5" id="KW-1185">Reference proteome</keyword>
<feature type="compositionally biased region" description="Low complexity" evidence="1">
    <location>
        <begin position="509"/>
        <end position="519"/>
    </location>
</feature>